<evidence type="ECO:0000313" key="1">
    <source>
        <dbReference type="EMBL" id="CEK91266.1"/>
    </source>
</evidence>
<gene>
    <name evidence="1" type="primary">ORF181864</name>
</gene>
<dbReference type="EMBL" id="HACG01044401">
    <property type="protein sequence ID" value="CEK91266.1"/>
    <property type="molecule type" value="Transcribed_RNA"/>
</dbReference>
<name>A0A0B7BG30_9EUPU</name>
<proteinExistence type="predicted"/>
<organism evidence="1">
    <name type="scientific">Arion vulgaris</name>
    <dbReference type="NCBI Taxonomy" id="1028688"/>
    <lineage>
        <taxon>Eukaryota</taxon>
        <taxon>Metazoa</taxon>
        <taxon>Spiralia</taxon>
        <taxon>Lophotrochozoa</taxon>
        <taxon>Mollusca</taxon>
        <taxon>Gastropoda</taxon>
        <taxon>Heterobranchia</taxon>
        <taxon>Euthyneura</taxon>
        <taxon>Panpulmonata</taxon>
        <taxon>Eupulmonata</taxon>
        <taxon>Stylommatophora</taxon>
        <taxon>Helicina</taxon>
        <taxon>Arionoidea</taxon>
        <taxon>Arionidae</taxon>
        <taxon>Arion</taxon>
    </lineage>
</organism>
<dbReference type="AlphaFoldDB" id="A0A0B7BG30"/>
<reference evidence="1" key="1">
    <citation type="submission" date="2014-12" db="EMBL/GenBank/DDBJ databases">
        <title>Insight into the proteome of Arion vulgaris.</title>
        <authorList>
            <person name="Aradska J."/>
            <person name="Bulat T."/>
            <person name="Smidak R."/>
            <person name="Sarate P."/>
            <person name="Gangsoo J."/>
            <person name="Sialana F."/>
            <person name="Bilban M."/>
            <person name="Lubec G."/>
        </authorList>
    </citation>
    <scope>NUCLEOTIDE SEQUENCE</scope>
    <source>
        <tissue evidence="1">Skin</tissue>
    </source>
</reference>
<sequence>MFYKLEKELALLSTVYFDLEMTVCKDYRTFSFFSVYIKLHTASNERYRTG</sequence>
<protein>
    <submittedName>
        <fullName evidence="1">Uncharacterized protein</fullName>
    </submittedName>
</protein>
<accession>A0A0B7BG30</accession>